<keyword evidence="1" id="KW-0472">Membrane</keyword>
<evidence type="ECO:0000313" key="2">
    <source>
        <dbReference type="EMBL" id="GAG49162.1"/>
    </source>
</evidence>
<feature type="transmembrane region" description="Helical" evidence="1">
    <location>
        <begin position="12"/>
        <end position="32"/>
    </location>
</feature>
<keyword evidence="1" id="KW-0812">Transmembrane</keyword>
<evidence type="ECO:0000256" key="1">
    <source>
        <dbReference type="SAM" id="Phobius"/>
    </source>
</evidence>
<organism evidence="2">
    <name type="scientific">marine sediment metagenome</name>
    <dbReference type="NCBI Taxonomy" id="412755"/>
    <lineage>
        <taxon>unclassified sequences</taxon>
        <taxon>metagenomes</taxon>
        <taxon>ecological metagenomes</taxon>
    </lineage>
</organism>
<dbReference type="AlphaFoldDB" id="X0YQJ7"/>
<comment type="caution">
    <text evidence="2">The sequence shown here is derived from an EMBL/GenBank/DDBJ whole genome shotgun (WGS) entry which is preliminary data.</text>
</comment>
<reference evidence="2" key="1">
    <citation type="journal article" date="2014" name="Front. Microbiol.">
        <title>High frequency of phylogenetically diverse reductive dehalogenase-homologous genes in deep subseafloor sedimentary metagenomes.</title>
        <authorList>
            <person name="Kawai M."/>
            <person name="Futagami T."/>
            <person name="Toyoda A."/>
            <person name="Takaki Y."/>
            <person name="Nishi S."/>
            <person name="Hori S."/>
            <person name="Arai W."/>
            <person name="Tsubouchi T."/>
            <person name="Morono Y."/>
            <person name="Uchiyama I."/>
            <person name="Ito T."/>
            <person name="Fujiyama A."/>
            <person name="Inagaki F."/>
            <person name="Takami H."/>
        </authorList>
    </citation>
    <scope>NUCLEOTIDE SEQUENCE</scope>
    <source>
        <strain evidence="2">Expedition CK06-06</strain>
    </source>
</reference>
<feature type="transmembrane region" description="Helical" evidence="1">
    <location>
        <begin position="38"/>
        <end position="60"/>
    </location>
</feature>
<keyword evidence="1" id="KW-1133">Transmembrane helix</keyword>
<gene>
    <name evidence="2" type="ORF">S01H1_75405</name>
</gene>
<name>X0YQJ7_9ZZZZ</name>
<sequence length="61" mass="6454">MKLPGLPGKGVIAGIIWGFVIGSLLYLISIGINNMLNIWAAGTEAIFFIIGFAAMIVLGLY</sequence>
<dbReference type="EMBL" id="BARS01050517">
    <property type="protein sequence ID" value="GAG49162.1"/>
    <property type="molecule type" value="Genomic_DNA"/>
</dbReference>
<protein>
    <submittedName>
        <fullName evidence="2">Uncharacterized protein</fullName>
    </submittedName>
</protein>
<proteinExistence type="predicted"/>
<feature type="non-terminal residue" evidence="2">
    <location>
        <position position="61"/>
    </location>
</feature>
<accession>X0YQJ7</accession>